<dbReference type="Pfam" id="PF02518">
    <property type="entry name" value="HATPase_c"/>
    <property type="match status" value="1"/>
</dbReference>
<sequence>MPFADVVTIAAIALGWALLVGGAGLLALWLLRRRSLMLQLCIVILAVVLSFAAGVLAVAEAMYISPHDLLVVVVVTAISAVVAVAVAVLLAARLVRDARSLQRLTHSIGEGELLEDTGALPVNTEFARVAAELVSTSERLAAAREEVQLLDRSRRELIAWISHDLRSPLAGLRAMTEALDDGLAEDPARFHRQMRRQVDHMSDLVDNLFEVSKISSGTLTLRLEPMSLHDLVSDAVAELAPVARAKEVALVELTSPDHTVVGDARELARVMTNLLANAIEHTPAGGTIRIRTSREDDAMVLSVQDTGSGIAHENLTSVFEPGWRGTDARTPGTSVHGTSGAGLGLAIARGIVEAHNGVISAHNADGGSRFDIRLPVGA</sequence>
<evidence type="ECO:0000256" key="7">
    <source>
        <dbReference type="ARBA" id="ARBA00023012"/>
    </source>
</evidence>
<evidence type="ECO:0000256" key="3">
    <source>
        <dbReference type="ARBA" id="ARBA00012438"/>
    </source>
</evidence>
<feature type="domain" description="Histidine kinase" evidence="9">
    <location>
        <begin position="160"/>
        <end position="378"/>
    </location>
</feature>
<dbReference type="SMART" id="SM00388">
    <property type="entry name" value="HisKA"/>
    <property type="match status" value="1"/>
</dbReference>
<dbReference type="InterPro" id="IPR003594">
    <property type="entry name" value="HATPase_dom"/>
</dbReference>
<keyword evidence="8" id="KW-1133">Transmembrane helix</keyword>
<protein>
    <recommendedName>
        <fullName evidence="3">histidine kinase</fullName>
        <ecNumber evidence="3">2.7.13.3</ecNumber>
    </recommendedName>
</protein>
<dbReference type="PANTHER" id="PTHR43711">
    <property type="entry name" value="TWO-COMPONENT HISTIDINE KINASE"/>
    <property type="match status" value="1"/>
</dbReference>
<dbReference type="PROSITE" id="PS50109">
    <property type="entry name" value="HIS_KIN"/>
    <property type="match status" value="1"/>
</dbReference>
<dbReference type="EC" id="2.7.13.3" evidence="3"/>
<dbReference type="InterPro" id="IPR050736">
    <property type="entry name" value="Sensor_HK_Regulatory"/>
</dbReference>
<keyword evidence="7" id="KW-0902">Two-component regulatory system</keyword>
<dbReference type="PANTHER" id="PTHR43711:SF1">
    <property type="entry name" value="HISTIDINE KINASE 1"/>
    <property type="match status" value="1"/>
</dbReference>
<dbReference type="EMBL" id="CP078078">
    <property type="protein sequence ID" value="UPL16500.1"/>
    <property type="molecule type" value="Genomic_DNA"/>
</dbReference>
<dbReference type="InterPro" id="IPR036097">
    <property type="entry name" value="HisK_dim/P_sf"/>
</dbReference>
<keyword evidence="11" id="KW-1185">Reference proteome</keyword>
<keyword evidence="6 10" id="KW-0418">Kinase</keyword>
<dbReference type="Gene3D" id="3.30.565.10">
    <property type="entry name" value="Histidine kinase-like ATPase, C-terminal domain"/>
    <property type="match status" value="1"/>
</dbReference>
<comment type="subcellular location">
    <subcellularLocation>
        <location evidence="2">Cell membrane</location>
    </subcellularLocation>
</comment>
<dbReference type="GO" id="GO:0016301">
    <property type="term" value="F:kinase activity"/>
    <property type="evidence" value="ECO:0007669"/>
    <property type="project" value="UniProtKB-KW"/>
</dbReference>
<dbReference type="InterPro" id="IPR003661">
    <property type="entry name" value="HisK_dim/P_dom"/>
</dbReference>
<keyword evidence="4" id="KW-0597">Phosphoprotein</keyword>
<gene>
    <name evidence="10" type="ORF">KV397_01385</name>
</gene>
<feature type="transmembrane region" description="Helical" evidence="8">
    <location>
        <begin position="69"/>
        <end position="95"/>
    </location>
</feature>
<dbReference type="SUPFAM" id="SSF55874">
    <property type="entry name" value="ATPase domain of HSP90 chaperone/DNA topoisomerase II/histidine kinase"/>
    <property type="match status" value="1"/>
</dbReference>
<feature type="transmembrane region" description="Helical" evidence="8">
    <location>
        <begin position="38"/>
        <end position="63"/>
    </location>
</feature>
<dbReference type="InterPro" id="IPR004358">
    <property type="entry name" value="Sig_transdc_His_kin-like_C"/>
</dbReference>
<keyword evidence="5" id="KW-0808">Transferase</keyword>
<dbReference type="Gene3D" id="1.10.287.130">
    <property type="match status" value="1"/>
</dbReference>
<keyword evidence="8" id="KW-0812">Transmembrane</keyword>
<dbReference type="SUPFAM" id="SSF47384">
    <property type="entry name" value="Homodimeric domain of signal transducing histidine kinase"/>
    <property type="match status" value="1"/>
</dbReference>
<dbReference type="InterPro" id="IPR036890">
    <property type="entry name" value="HATPase_C_sf"/>
</dbReference>
<evidence type="ECO:0000256" key="8">
    <source>
        <dbReference type="SAM" id="Phobius"/>
    </source>
</evidence>
<evidence type="ECO:0000259" key="9">
    <source>
        <dbReference type="PROSITE" id="PS50109"/>
    </source>
</evidence>
<evidence type="ECO:0000313" key="11">
    <source>
        <dbReference type="Proteomes" id="UP000830631"/>
    </source>
</evidence>
<dbReference type="CDD" id="cd00082">
    <property type="entry name" value="HisKA"/>
    <property type="match status" value="1"/>
</dbReference>
<accession>A0ABY4IUN5</accession>
<evidence type="ECO:0000256" key="5">
    <source>
        <dbReference type="ARBA" id="ARBA00022679"/>
    </source>
</evidence>
<organism evidence="10 11">
    <name type="scientific">Microbacterium aurugineum</name>
    <dbReference type="NCBI Taxonomy" id="2851642"/>
    <lineage>
        <taxon>Bacteria</taxon>
        <taxon>Bacillati</taxon>
        <taxon>Actinomycetota</taxon>
        <taxon>Actinomycetes</taxon>
        <taxon>Micrococcales</taxon>
        <taxon>Microbacteriaceae</taxon>
        <taxon>Microbacterium</taxon>
    </lineage>
</organism>
<evidence type="ECO:0000256" key="4">
    <source>
        <dbReference type="ARBA" id="ARBA00022553"/>
    </source>
</evidence>
<dbReference type="InterPro" id="IPR005467">
    <property type="entry name" value="His_kinase_dom"/>
</dbReference>
<dbReference type="Proteomes" id="UP000830631">
    <property type="component" value="Chromosome"/>
</dbReference>
<dbReference type="RefSeq" id="WP_131494184.1">
    <property type="nucleotide sequence ID" value="NZ_CP078078.1"/>
</dbReference>
<evidence type="ECO:0000313" key="10">
    <source>
        <dbReference type="EMBL" id="UPL16500.1"/>
    </source>
</evidence>
<feature type="transmembrane region" description="Helical" evidence="8">
    <location>
        <begin position="6"/>
        <end position="31"/>
    </location>
</feature>
<reference evidence="10 11" key="1">
    <citation type="submission" date="2021-06" db="EMBL/GenBank/DDBJ databases">
        <title>Genome-based taxonomic framework of Microbacterium strains isolated from marine environment, the description of four new species and reclassification of four preexisting species.</title>
        <authorList>
            <person name="Lee S.D."/>
            <person name="Kim S.-M."/>
            <person name="Byeon Y.-S."/>
            <person name="Yang H.L."/>
            <person name="Kim I.S."/>
        </authorList>
    </citation>
    <scope>NUCLEOTIDE SEQUENCE [LARGE SCALE GENOMIC DNA]</scope>
    <source>
        <strain evidence="10 11">KSW4-10</strain>
    </source>
</reference>
<name>A0ABY4IUN5_9MICO</name>
<evidence type="ECO:0000256" key="1">
    <source>
        <dbReference type="ARBA" id="ARBA00000085"/>
    </source>
</evidence>
<dbReference type="PRINTS" id="PR00344">
    <property type="entry name" value="BCTRLSENSOR"/>
</dbReference>
<keyword evidence="8" id="KW-0472">Membrane</keyword>
<evidence type="ECO:0000256" key="2">
    <source>
        <dbReference type="ARBA" id="ARBA00004236"/>
    </source>
</evidence>
<proteinExistence type="predicted"/>
<dbReference type="Pfam" id="PF00512">
    <property type="entry name" value="HisKA"/>
    <property type="match status" value="1"/>
</dbReference>
<evidence type="ECO:0000256" key="6">
    <source>
        <dbReference type="ARBA" id="ARBA00022777"/>
    </source>
</evidence>
<dbReference type="SMART" id="SM00387">
    <property type="entry name" value="HATPase_c"/>
    <property type="match status" value="1"/>
</dbReference>
<comment type="catalytic activity">
    <reaction evidence="1">
        <text>ATP + protein L-histidine = ADP + protein N-phospho-L-histidine.</text>
        <dbReference type="EC" id="2.7.13.3"/>
    </reaction>
</comment>